<sequence length="482" mass="52822">MLIAGFAAIALLLVIGITIGSCSGKDDAESQVATSENLPLYSVGIHLVCEENVIFSKYNMAVYVDDTQVGTLEHGKNGQYSVRLEQGNHTLRLKSESDESIEGTAVLEISQDEDLHYRVHCSSGSIEIERMTADEANEQFAEELRAIVDHPGEKAAVVIGQLEAKDYKGNGYSLACLEGGKALENFNADEYGIESGEVDAESRSITLRLKSTKAIEPSYEKELAMRVVVVAMTNCWASDVYGDDGNYDVTKFHSYADITGYYLTVIEEGSWSGASEDTWHVDNMRLQASEGLCLELSADVSFDGENYVVSSATVTYGNSFEDIESGNEWSVSTENYDPSDSSPFLTVAPSLVEAARDEAAASAQESERAAEKAEQIEYTNWVDSQFSWWDGKNDAFVDLVKSNLNDERSFDHIETRYIAIQDESMLADVNAAIGDTLEPANINDVYIVMDFSAKNGFNATIKKQAAGIIRYPSGNVELLAIY</sequence>
<name>A0A3N0AU33_9ACTN</name>
<evidence type="ECO:0000313" key="1">
    <source>
        <dbReference type="EMBL" id="RNL38407.1"/>
    </source>
</evidence>
<protein>
    <submittedName>
        <fullName evidence="1">Uncharacterized protein</fullName>
    </submittedName>
</protein>
<dbReference type="Proteomes" id="UP000269591">
    <property type="component" value="Unassembled WGS sequence"/>
</dbReference>
<accession>A0A3N0AU33</accession>
<proteinExistence type="predicted"/>
<reference evidence="2" key="1">
    <citation type="submission" date="2018-05" db="EMBL/GenBank/DDBJ databases">
        <title>Genome Sequencing of selected type strains of the family Eggerthellaceae.</title>
        <authorList>
            <person name="Danylec N."/>
            <person name="Stoll D.A."/>
            <person name="Doetsch A."/>
            <person name="Huch M."/>
        </authorList>
    </citation>
    <scope>NUCLEOTIDE SEQUENCE [LARGE SCALE GENOMIC DNA]</scope>
    <source>
        <strain evidence="2">DSM 24851</strain>
    </source>
</reference>
<keyword evidence="2" id="KW-1185">Reference proteome</keyword>
<dbReference type="EMBL" id="QIBX01000018">
    <property type="protein sequence ID" value="RNL38407.1"/>
    <property type="molecule type" value="Genomic_DNA"/>
</dbReference>
<gene>
    <name evidence="1" type="ORF">DMP06_09085</name>
</gene>
<comment type="caution">
    <text evidence="1">The sequence shown here is derived from an EMBL/GenBank/DDBJ whole genome shotgun (WGS) entry which is preliminary data.</text>
</comment>
<dbReference type="AlphaFoldDB" id="A0A3N0AU33"/>
<organism evidence="1 2">
    <name type="scientific">Slackia equolifaciens</name>
    <dbReference type="NCBI Taxonomy" id="498718"/>
    <lineage>
        <taxon>Bacteria</taxon>
        <taxon>Bacillati</taxon>
        <taxon>Actinomycetota</taxon>
        <taxon>Coriobacteriia</taxon>
        <taxon>Eggerthellales</taxon>
        <taxon>Eggerthellaceae</taxon>
        <taxon>Slackia</taxon>
    </lineage>
</organism>
<evidence type="ECO:0000313" key="2">
    <source>
        <dbReference type="Proteomes" id="UP000269591"/>
    </source>
</evidence>